<evidence type="ECO:0000313" key="2">
    <source>
        <dbReference type="Proteomes" id="UP001054945"/>
    </source>
</evidence>
<evidence type="ECO:0000313" key="1">
    <source>
        <dbReference type="EMBL" id="GIX73224.1"/>
    </source>
</evidence>
<dbReference type="Proteomes" id="UP001054945">
    <property type="component" value="Unassembled WGS sequence"/>
</dbReference>
<reference evidence="1 2" key="1">
    <citation type="submission" date="2021-06" db="EMBL/GenBank/DDBJ databases">
        <title>Caerostris extrusa draft genome.</title>
        <authorList>
            <person name="Kono N."/>
            <person name="Arakawa K."/>
        </authorList>
    </citation>
    <scope>NUCLEOTIDE SEQUENCE [LARGE SCALE GENOMIC DNA]</scope>
</reference>
<protein>
    <submittedName>
        <fullName evidence="1">Uncharacterized protein</fullName>
    </submittedName>
</protein>
<organism evidence="1 2">
    <name type="scientific">Caerostris extrusa</name>
    <name type="common">Bark spider</name>
    <name type="synonym">Caerostris bankana</name>
    <dbReference type="NCBI Taxonomy" id="172846"/>
    <lineage>
        <taxon>Eukaryota</taxon>
        <taxon>Metazoa</taxon>
        <taxon>Ecdysozoa</taxon>
        <taxon>Arthropoda</taxon>
        <taxon>Chelicerata</taxon>
        <taxon>Arachnida</taxon>
        <taxon>Araneae</taxon>
        <taxon>Araneomorphae</taxon>
        <taxon>Entelegynae</taxon>
        <taxon>Araneoidea</taxon>
        <taxon>Araneidae</taxon>
        <taxon>Caerostris</taxon>
    </lineage>
</organism>
<accession>A0AAV4MKX8</accession>
<dbReference type="AlphaFoldDB" id="A0AAV4MKX8"/>
<sequence>MKKKRRSQAIPAGNKSHHAQLSEPRIVFRFLGNRKISSLECPIDQKVHLKSTSEDIAYFYISSNFQLSRGSLMCFGNFIIPLNFLGTCGKCQKIDQSAC</sequence>
<keyword evidence="2" id="KW-1185">Reference proteome</keyword>
<name>A0AAV4MKX8_CAEEX</name>
<proteinExistence type="predicted"/>
<dbReference type="EMBL" id="BPLR01002389">
    <property type="protein sequence ID" value="GIX73224.1"/>
    <property type="molecule type" value="Genomic_DNA"/>
</dbReference>
<comment type="caution">
    <text evidence="1">The sequence shown here is derived from an EMBL/GenBank/DDBJ whole genome shotgun (WGS) entry which is preliminary data.</text>
</comment>
<gene>
    <name evidence="1" type="ORF">CEXT_487471</name>
</gene>